<comment type="caution">
    <text evidence="1">The sequence shown here is derived from an EMBL/GenBank/DDBJ whole genome shotgun (WGS) entry which is preliminary data.</text>
</comment>
<protein>
    <submittedName>
        <fullName evidence="1">Uncharacterized protein</fullName>
    </submittedName>
</protein>
<name>A0A1F6UQP2_9BACT</name>
<sequence>MKETITFRFNNFKQDSIGAIPTLSKAIRGMKYSKQEINNAFKKFVPKDEFATDERDSILEDLYTKTSEELSEKTLVKSTLQKE</sequence>
<evidence type="ECO:0000313" key="1">
    <source>
        <dbReference type="EMBL" id="OGI59683.1"/>
    </source>
</evidence>
<accession>A0A1F6UQP2</accession>
<dbReference type="AlphaFoldDB" id="A0A1F6UQP2"/>
<organism evidence="1 2">
    <name type="scientific">Candidatus Nomurabacteria bacterium RIFCSPHIGHO2_01_FULL_38_19</name>
    <dbReference type="NCBI Taxonomy" id="1801732"/>
    <lineage>
        <taxon>Bacteria</taxon>
        <taxon>Candidatus Nomuraibacteriota</taxon>
    </lineage>
</organism>
<dbReference type="EMBL" id="MFTI01000028">
    <property type="protein sequence ID" value="OGI59683.1"/>
    <property type="molecule type" value="Genomic_DNA"/>
</dbReference>
<gene>
    <name evidence="1" type="ORF">A2814_01270</name>
</gene>
<proteinExistence type="predicted"/>
<dbReference type="Proteomes" id="UP000177869">
    <property type="component" value="Unassembled WGS sequence"/>
</dbReference>
<reference evidence="1 2" key="1">
    <citation type="journal article" date="2016" name="Nat. Commun.">
        <title>Thousands of microbial genomes shed light on interconnected biogeochemical processes in an aquifer system.</title>
        <authorList>
            <person name="Anantharaman K."/>
            <person name="Brown C.T."/>
            <person name="Hug L.A."/>
            <person name="Sharon I."/>
            <person name="Castelle C.J."/>
            <person name="Probst A.J."/>
            <person name="Thomas B.C."/>
            <person name="Singh A."/>
            <person name="Wilkins M.J."/>
            <person name="Karaoz U."/>
            <person name="Brodie E.L."/>
            <person name="Williams K.H."/>
            <person name="Hubbard S.S."/>
            <person name="Banfield J.F."/>
        </authorList>
    </citation>
    <scope>NUCLEOTIDE SEQUENCE [LARGE SCALE GENOMIC DNA]</scope>
</reference>
<dbReference type="STRING" id="1801732.A2814_01270"/>
<evidence type="ECO:0000313" key="2">
    <source>
        <dbReference type="Proteomes" id="UP000177869"/>
    </source>
</evidence>